<proteinExistence type="predicted"/>
<reference evidence="1 2" key="1">
    <citation type="submission" date="2020-05" db="EMBL/GenBank/DDBJ databases">
        <title>Novel Mycoplasma species detected in Mirounga angustirostris (northern elephant seal) from the USA.</title>
        <authorList>
            <person name="Volokhov D.V."/>
        </authorList>
    </citation>
    <scope>NUCLEOTIDE SEQUENCE [LARGE SCALE GENOMIC DNA]</scope>
    <source>
        <strain evidence="1 2">Mirounga ES2806-GEN</strain>
    </source>
</reference>
<dbReference type="Proteomes" id="UP000500686">
    <property type="component" value="Chromosome"/>
</dbReference>
<accession>A0A6M4JCJ9</accession>
<dbReference type="KEGG" id="mmir:HLA87_03305"/>
<name>A0A6M4JCJ9_9MOLU</name>
<dbReference type="RefSeq" id="WP_171111923.1">
    <property type="nucleotide sequence ID" value="NZ_CP053096.1"/>
</dbReference>
<organism evidence="1 2">
    <name type="scientific">Mycoplasma miroungigenitalium</name>
    <dbReference type="NCBI Taxonomy" id="754515"/>
    <lineage>
        <taxon>Bacteria</taxon>
        <taxon>Bacillati</taxon>
        <taxon>Mycoplasmatota</taxon>
        <taxon>Mollicutes</taxon>
        <taxon>Mycoplasmataceae</taxon>
        <taxon>Mycoplasma</taxon>
    </lineage>
</organism>
<sequence length="198" mass="22983">MSYQDLLMKIVDENNGYLDTSLALSKGVSSTILTTFKRKNNLVRITQGLYKLPDAWDDELYVISNSNPRAVFSHETALYLHSLMDREPLDISVTVKAGYNATHLRKKNIRVYQLDEEKYELGQSVIQTAFGHDVKVYDLERSVCDLVRNKDKTDVQIYSTAWKNYLSRADKNISKLMRYAKEFNIQDIVRGYLEVVLW</sequence>
<keyword evidence="2" id="KW-1185">Reference proteome</keyword>
<evidence type="ECO:0000313" key="1">
    <source>
        <dbReference type="EMBL" id="QJR43789.1"/>
    </source>
</evidence>
<gene>
    <name evidence="1" type="ORF">HLA87_03305</name>
</gene>
<dbReference type="AlphaFoldDB" id="A0A6M4JCJ9"/>
<protein>
    <submittedName>
        <fullName evidence="1">Abortive phage infection protein</fullName>
    </submittedName>
</protein>
<evidence type="ECO:0000313" key="2">
    <source>
        <dbReference type="Proteomes" id="UP000500686"/>
    </source>
</evidence>
<dbReference type="EMBL" id="CP053096">
    <property type="protein sequence ID" value="QJR43789.1"/>
    <property type="molecule type" value="Genomic_DNA"/>
</dbReference>